<gene>
    <name evidence="6" type="ORF">OLC1_LOCUS21642</name>
</gene>
<evidence type="ECO:0000256" key="4">
    <source>
        <dbReference type="SAM" id="Coils"/>
    </source>
</evidence>
<dbReference type="Pfam" id="PF04548">
    <property type="entry name" value="AIG1"/>
    <property type="match status" value="1"/>
</dbReference>
<protein>
    <submittedName>
        <fullName evidence="6">OLC1v1015882C2</fullName>
    </submittedName>
</protein>
<proteinExistence type="inferred from homology"/>
<dbReference type="SUPFAM" id="SSF52540">
    <property type="entry name" value="P-loop containing nucleoside triphosphate hydrolases"/>
    <property type="match status" value="1"/>
</dbReference>
<reference evidence="6" key="1">
    <citation type="submission" date="2023-03" db="EMBL/GenBank/DDBJ databases">
        <authorList>
            <person name="Julca I."/>
        </authorList>
    </citation>
    <scope>NUCLEOTIDE SEQUENCE</scope>
</reference>
<evidence type="ECO:0000259" key="5">
    <source>
        <dbReference type="PROSITE" id="PS51720"/>
    </source>
</evidence>
<dbReference type="AlphaFoldDB" id="A0AAV1E4R4"/>
<evidence type="ECO:0000256" key="3">
    <source>
        <dbReference type="ARBA" id="ARBA00023134"/>
    </source>
</evidence>
<dbReference type="InterPro" id="IPR006703">
    <property type="entry name" value="G_AIG1"/>
</dbReference>
<evidence type="ECO:0000256" key="1">
    <source>
        <dbReference type="ARBA" id="ARBA00008535"/>
    </source>
</evidence>
<feature type="coiled-coil region" evidence="4">
    <location>
        <begin position="268"/>
        <end position="334"/>
    </location>
</feature>
<dbReference type="EMBL" id="OX459125">
    <property type="protein sequence ID" value="CAI9115047.1"/>
    <property type="molecule type" value="Genomic_DNA"/>
</dbReference>
<dbReference type="PANTHER" id="PTHR10903">
    <property type="entry name" value="GTPASE, IMAP FAMILY MEMBER-RELATED"/>
    <property type="match status" value="1"/>
</dbReference>
<dbReference type="InterPro" id="IPR045058">
    <property type="entry name" value="GIMA/IAN/Toc"/>
</dbReference>
<sequence length="338" mass="37793">MGGSSIEDDWEFGAPSSEVRTVVLVGRTGNGKSATGNSILRKKAFKSMCSHTGVTSTCEQHSTVLDDGRIVNVIDTPGLFDAKADPEFLGKEIVKCVDMAKDGIHAVLVVLSIRSRFSIEEKAVVASLKQYFGSNITDYMIVVFTGGDELEEAELSLDDYLGREGPDPLLEILKLCKNRRVVFDNKTKDKAQQAEQLNTLLALVDDVVLQNGGRPYTDELFDELKKGARKLHDQDAVVKSLEGYSKKEISALQEQMHKSHEEQMKRIIMMVESKLRETTARLEQQLAEEQRARQIALATAKEAQAKSDDEIRKLREHLERAQKENEEFRKHAAKCAIL</sequence>
<comment type="similarity">
    <text evidence="1">Belongs to the TRAFAC class TrmE-Era-EngA-EngB-Septin-like GTPase superfamily. AIG1/Toc34/Toc159-like paraseptin GTPase family. IAN subfamily.</text>
</comment>
<dbReference type="FunFam" id="3.40.50.300:FF:000840">
    <property type="entry name" value="Immune-associated nucleotide-binding protein 9"/>
    <property type="match status" value="1"/>
</dbReference>
<evidence type="ECO:0000313" key="7">
    <source>
        <dbReference type="Proteomes" id="UP001161247"/>
    </source>
</evidence>
<accession>A0AAV1E4R4</accession>
<dbReference type="Gene3D" id="3.40.50.300">
    <property type="entry name" value="P-loop containing nucleotide triphosphate hydrolases"/>
    <property type="match status" value="1"/>
</dbReference>
<dbReference type="InterPro" id="IPR027417">
    <property type="entry name" value="P-loop_NTPase"/>
</dbReference>
<dbReference type="CDD" id="cd01852">
    <property type="entry name" value="AIG1"/>
    <property type="match status" value="1"/>
</dbReference>
<evidence type="ECO:0000256" key="2">
    <source>
        <dbReference type="ARBA" id="ARBA00022741"/>
    </source>
</evidence>
<organism evidence="6 7">
    <name type="scientific">Oldenlandia corymbosa var. corymbosa</name>
    <dbReference type="NCBI Taxonomy" id="529605"/>
    <lineage>
        <taxon>Eukaryota</taxon>
        <taxon>Viridiplantae</taxon>
        <taxon>Streptophyta</taxon>
        <taxon>Embryophyta</taxon>
        <taxon>Tracheophyta</taxon>
        <taxon>Spermatophyta</taxon>
        <taxon>Magnoliopsida</taxon>
        <taxon>eudicotyledons</taxon>
        <taxon>Gunneridae</taxon>
        <taxon>Pentapetalae</taxon>
        <taxon>asterids</taxon>
        <taxon>lamiids</taxon>
        <taxon>Gentianales</taxon>
        <taxon>Rubiaceae</taxon>
        <taxon>Rubioideae</taxon>
        <taxon>Spermacoceae</taxon>
        <taxon>Hedyotis-Oldenlandia complex</taxon>
        <taxon>Oldenlandia</taxon>
    </lineage>
</organism>
<keyword evidence="7" id="KW-1185">Reference proteome</keyword>
<feature type="domain" description="AIG1-type G" evidence="5">
    <location>
        <begin position="17"/>
        <end position="225"/>
    </location>
</feature>
<name>A0AAV1E4R4_OLDCO</name>
<evidence type="ECO:0000313" key="6">
    <source>
        <dbReference type="EMBL" id="CAI9115047.1"/>
    </source>
</evidence>
<keyword evidence="4" id="KW-0175">Coiled coil</keyword>
<dbReference type="GO" id="GO:0005525">
    <property type="term" value="F:GTP binding"/>
    <property type="evidence" value="ECO:0007669"/>
    <property type="project" value="UniProtKB-KW"/>
</dbReference>
<dbReference type="PANTHER" id="PTHR10903:SF184">
    <property type="entry name" value="GTP-BINDING PROTEIN A"/>
    <property type="match status" value="1"/>
</dbReference>
<dbReference type="PROSITE" id="PS51720">
    <property type="entry name" value="G_AIG1"/>
    <property type="match status" value="1"/>
</dbReference>
<keyword evidence="2" id="KW-0547">Nucleotide-binding</keyword>
<keyword evidence="3" id="KW-0342">GTP-binding</keyword>
<dbReference type="Proteomes" id="UP001161247">
    <property type="component" value="Chromosome 8"/>
</dbReference>